<dbReference type="Proteomes" id="UP001307889">
    <property type="component" value="Chromosome 5"/>
</dbReference>
<dbReference type="PANTHER" id="PTHR10075">
    <property type="entry name" value="BASIGIN RELATED"/>
    <property type="match status" value="1"/>
</dbReference>
<dbReference type="InterPro" id="IPR003598">
    <property type="entry name" value="Ig_sub2"/>
</dbReference>
<dbReference type="InterPro" id="IPR036179">
    <property type="entry name" value="Ig-like_dom_sf"/>
</dbReference>
<keyword evidence="4" id="KW-1185">Reference proteome</keyword>
<organism evidence="3 4">
    <name type="scientific">Nesidiocoris tenuis</name>
    <dbReference type="NCBI Taxonomy" id="355587"/>
    <lineage>
        <taxon>Eukaryota</taxon>
        <taxon>Metazoa</taxon>
        <taxon>Ecdysozoa</taxon>
        <taxon>Arthropoda</taxon>
        <taxon>Hexapoda</taxon>
        <taxon>Insecta</taxon>
        <taxon>Pterygota</taxon>
        <taxon>Neoptera</taxon>
        <taxon>Paraneoptera</taxon>
        <taxon>Hemiptera</taxon>
        <taxon>Heteroptera</taxon>
        <taxon>Panheteroptera</taxon>
        <taxon>Cimicomorpha</taxon>
        <taxon>Miridae</taxon>
        <taxon>Dicyphina</taxon>
        <taxon>Nesidiocoris</taxon>
    </lineage>
</organism>
<feature type="domain" description="Ig-like" evidence="2">
    <location>
        <begin position="7"/>
        <end position="99"/>
    </location>
</feature>
<dbReference type="InterPro" id="IPR013783">
    <property type="entry name" value="Ig-like_fold"/>
</dbReference>
<reference evidence="3 4" key="1">
    <citation type="submission" date="2023-09" db="EMBL/GenBank/DDBJ databases">
        <title>Nesidiocoris tenuis whole genome shotgun sequence.</title>
        <authorList>
            <person name="Shibata T."/>
            <person name="Shimoda M."/>
            <person name="Kobayashi T."/>
            <person name="Uehara T."/>
        </authorList>
    </citation>
    <scope>NUCLEOTIDE SEQUENCE [LARGE SCALE GENOMIC DNA]</scope>
    <source>
        <strain evidence="3 4">Japan</strain>
    </source>
</reference>
<dbReference type="EMBL" id="AP028913">
    <property type="protein sequence ID" value="BES94141.1"/>
    <property type="molecule type" value="Genomic_DNA"/>
</dbReference>
<dbReference type="SUPFAM" id="SSF48726">
    <property type="entry name" value="Immunoglobulin"/>
    <property type="match status" value="2"/>
</dbReference>
<dbReference type="Pfam" id="PF07679">
    <property type="entry name" value="I-set"/>
    <property type="match status" value="1"/>
</dbReference>
<protein>
    <submittedName>
        <fullName evidence="3">Down syndrome cell adhesion molecule C terminal</fullName>
    </submittedName>
</protein>
<keyword evidence="1" id="KW-0393">Immunoglobulin domain</keyword>
<dbReference type="PROSITE" id="PS50835">
    <property type="entry name" value="IG_LIKE"/>
    <property type="match status" value="2"/>
</dbReference>
<dbReference type="InterPro" id="IPR003599">
    <property type="entry name" value="Ig_sub"/>
</dbReference>
<feature type="domain" description="Ig-like" evidence="2">
    <location>
        <begin position="102"/>
        <end position="194"/>
    </location>
</feature>
<evidence type="ECO:0000259" key="2">
    <source>
        <dbReference type="PROSITE" id="PS50835"/>
    </source>
</evidence>
<accession>A0ABN7ATD1</accession>
<name>A0ABN7ATD1_9HEMI</name>
<dbReference type="InterPro" id="IPR007110">
    <property type="entry name" value="Ig-like_dom"/>
</dbReference>
<dbReference type="Pfam" id="PF13927">
    <property type="entry name" value="Ig_3"/>
    <property type="match status" value="1"/>
</dbReference>
<evidence type="ECO:0000313" key="4">
    <source>
        <dbReference type="Proteomes" id="UP001307889"/>
    </source>
</evidence>
<evidence type="ECO:0000313" key="3">
    <source>
        <dbReference type="EMBL" id="BES94141.1"/>
    </source>
</evidence>
<sequence>MFPTVLPHIVPFEAEEEVNNGDSAQLSCHVSKGDLPLSITWNFHGEELSSHLGITTTRVGGRTSLLIIPSAMAAHSGNYTCTAMNSAGTSNFTTSIRVNVKPFIIPFSFEEKNFAGETVQVTCFVAKGDLPMKISWNFHGEELSSHLGMSTSRITERTSLLSIESIMAANSGNYTCTAENPAGFHSFTASLTVSGSTQSFVLSYLHVFLLYIVK</sequence>
<evidence type="ECO:0000256" key="1">
    <source>
        <dbReference type="ARBA" id="ARBA00023319"/>
    </source>
</evidence>
<dbReference type="InterPro" id="IPR013098">
    <property type="entry name" value="Ig_I-set"/>
</dbReference>
<proteinExistence type="predicted"/>
<dbReference type="Gene3D" id="2.60.40.10">
    <property type="entry name" value="Immunoglobulins"/>
    <property type="match status" value="2"/>
</dbReference>
<dbReference type="PANTHER" id="PTHR10075:SF101">
    <property type="entry name" value="ZWEI IG DOMAIN PROTEIN ZIG-3"/>
    <property type="match status" value="1"/>
</dbReference>
<dbReference type="SMART" id="SM00409">
    <property type="entry name" value="IG"/>
    <property type="match status" value="2"/>
</dbReference>
<dbReference type="SMART" id="SM00408">
    <property type="entry name" value="IGc2"/>
    <property type="match status" value="2"/>
</dbReference>
<gene>
    <name evidence="3" type="ORF">NTJ_06951</name>
</gene>